<dbReference type="PANTHER" id="PTHR33570">
    <property type="entry name" value="4-CARBOXYMUCONOLACTONE DECARBOXYLASE FAMILY PROTEIN"/>
    <property type="match status" value="1"/>
</dbReference>
<evidence type="ECO:0000313" key="3">
    <source>
        <dbReference type="Proteomes" id="UP000657006"/>
    </source>
</evidence>
<dbReference type="GO" id="GO:0051920">
    <property type="term" value="F:peroxiredoxin activity"/>
    <property type="evidence" value="ECO:0007669"/>
    <property type="project" value="InterPro"/>
</dbReference>
<dbReference type="SUPFAM" id="SSF69118">
    <property type="entry name" value="AhpD-like"/>
    <property type="match status" value="1"/>
</dbReference>
<dbReference type="InterPro" id="IPR029032">
    <property type="entry name" value="AhpD-like"/>
</dbReference>
<name>A0A926DUZ6_9FIRM</name>
<reference evidence="2" key="1">
    <citation type="submission" date="2020-08" db="EMBL/GenBank/DDBJ databases">
        <title>Genome public.</title>
        <authorList>
            <person name="Liu C."/>
            <person name="Sun Q."/>
        </authorList>
    </citation>
    <scope>NUCLEOTIDE SEQUENCE</scope>
    <source>
        <strain evidence="2">NSJ-32</strain>
    </source>
</reference>
<evidence type="ECO:0000313" key="2">
    <source>
        <dbReference type="EMBL" id="MBC8543735.1"/>
    </source>
</evidence>
<organism evidence="2 3">
    <name type="scientific">Bianquea renquensis</name>
    <dbReference type="NCBI Taxonomy" id="2763661"/>
    <lineage>
        <taxon>Bacteria</taxon>
        <taxon>Bacillati</taxon>
        <taxon>Bacillota</taxon>
        <taxon>Clostridia</taxon>
        <taxon>Eubacteriales</taxon>
        <taxon>Bianqueaceae</taxon>
        <taxon>Bianquea</taxon>
    </lineage>
</organism>
<evidence type="ECO:0000259" key="1">
    <source>
        <dbReference type="Pfam" id="PF02627"/>
    </source>
</evidence>
<dbReference type="Gene3D" id="1.20.1290.10">
    <property type="entry name" value="AhpD-like"/>
    <property type="match status" value="1"/>
</dbReference>
<sequence length="252" mass="28309">MNMDTEKRVHKLFGGASSSLNKTDPEFAGIIANFSQGEVIEANKLTEKEQMLCILSALLGCQGMGEFQNMLHAALNMGIDPIVIKEVIYQATAYLGIGRTYDFLMAANQIMEQHEIKLPLATQATTNEKTRFVDGLAKQVELFGENMAKRQTDGPVLRRNINRWLADNCFGDYYTRNGLNDQEREMITFCFILAQGGCENQLRGHTAGNFGVGNDKEKLYSIVEQCMPYIGYPRSLNAMNIIDEVSRAWENQ</sequence>
<dbReference type="RefSeq" id="WP_177718480.1">
    <property type="nucleotide sequence ID" value="NZ_JACRSQ010000012.1"/>
</dbReference>
<feature type="domain" description="Carboxymuconolactone decarboxylase-like" evidence="1">
    <location>
        <begin position="25"/>
        <end position="107"/>
    </location>
</feature>
<proteinExistence type="predicted"/>
<dbReference type="PANTHER" id="PTHR33570:SF2">
    <property type="entry name" value="CARBOXYMUCONOLACTONE DECARBOXYLASE-LIKE DOMAIN-CONTAINING PROTEIN"/>
    <property type="match status" value="1"/>
</dbReference>
<feature type="domain" description="Carboxymuconolactone decarboxylase-like" evidence="1">
    <location>
        <begin position="163"/>
        <end position="244"/>
    </location>
</feature>
<gene>
    <name evidence="2" type="ORF">H8730_09270</name>
</gene>
<comment type="caution">
    <text evidence="2">The sequence shown here is derived from an EMBL/GenBank/DDBJ whole genome shotgun (WGS) entry which is preliminary data.</text>
</comment>
<protein>
    <submittedName>
        <fullName evidence="2">Carboxymuconolactone decarboxylase family protein</fullName>
    </submittedName>
</protein>
<dbReference type="InterPro" id="IPR003779">
    <property type="entry name" value="CMD-like"/>
</dbReference>
<dbReference type="InterPro" id="IPR052512">
    <property type="entry name" value="4CMD/NDH-1_regulator"/>
</dbReference>
<dbReference type="EMBL" id="JACRSQ010000012">
    <property type="protein sequence ID" value="MBC8543735.1"/>
    <property type="molecule type" value="Genomic_DNA"/>
</dbReference>
<dbReference type="Proteomes" id="UP000657006">
    <property type="component" value="Unassembled WGS sequence"/>
</dbReference>
<keyword evidence="3" id="KW-1185">Reference proteome</keyword>
<dbReference type="AlphaFoldDB" id="A0A926DUZ6"/>
<accession>A0A926DUZ6</accession>
<dbReference type="Pfam" id="PF02627">
    <property type="entry name" value="CMD"/>
    <property type="match status" value="2"/>
</dbReference>